<gene>
    <name evidence="2" type="ORF">LECACI_7A004649</name>
</gene>
<protein>
    <submittedName>
        <fullName evidence="2">Uncharacterized protein</fullName>
    </submittedName>
</protein>
<feature type="region of interest" description="Disordered" evidence="1">
    <location>
        <begin position="1"/>
        <end position="21"/>
    </location>
</feature>
<dbReference type="AlphaFoldDB" id="A0AAI8YZ39"/>
<organism evidence="2 3">
    <name type="scientific">Lecanosticta acicola</name>
    <dbReference type="NCBI Taxonomy" id="111012"/>
    <lineage>
        <taxon>Eukaryota</taxon>
        <taxon>Fungi</taxon>
        <taxon>Dikarya</taxon>
        <taxon>Ascomycota</taxon>
        <taxon>Pezizomycotina</taxon>
        <taxon>Dothideomycetes</taxon>
        <taxon>Dothideomycetidae</taxon>
        <taxon>Mycosphaerellales</taxon>
        <taxon>Mycosphaerellaceae</taxon>
        <taxon>Lecanosticta</taxon>
    </lineage>
</organism>
<feature type="compositionally biased region" description="Acidic residues" evidence="1">
    <location>
        <begin position="302"/>
        <end position="314"/>
    </location>
</feature>
<keyword evidence="3" id="KW-1185">Reference proteome</keyword>
<sequence length="334" mass="38425">MPPITPEGRKRRLNSEDRSKPTKTVAYVLNHRLPTAAAARSKYRPVSIHHQRSQAAYGFFTDHVACDDVIAKDFMQASTFNTYLKSELRRHPPGSMAIIYLHTQKAGLNGKEWGFFLDGLTLERVILYDSVQIMIESGIHCVFLFDGYIPERFKDAWKSKDCDSHVEIIARGEMMQMTDESRMEDDKGDFSTCLFEDLDTFVTEIDTTYSRYHKPLSIAELLSRNPNMSCNIRRKWVDRDRSRYHGCKIVERALMLPDEIRELGKIQFYSVRIQGPTKNRKILGPQAEGRPQKEDREASANVEDEAIFMEEEEIVPGRSTVDSAKEDDCDDSLL</sequence>
<comment type="caution">
    <text evidence="2">The sequence shown here is derived from an EMBL/GenBank/DDBJ whole genome shotgun (WGS) entry which is preliminary data.</text>
</comment>
<accession>A0AAI8YZ39</accession>
<evidence type="ECO:0000313" key="3">
    <source>
        <dbReference type="Proteomes" id="UP001296104"/>
    </source>
</evidence>
<feature type="compositionally biased region" description="Acidic residues" evidence="1">
    <location>
        <begin position="325"/>
        <end position="334"/>
    </location>
</feature>
<feature type="region of interest" description="Disordered" evidence="1">
    <location>
        <begin position="281"/>
        <end position="334"/>
    </location>
</feature>
<name>A0AAI8YZ39_9PEZI</name>
<evidence type="ECO:0000313" key="2">
    <source>
        <dbReference type="EMBL" id="CAK4018102.1"/>
    </source>
</evidence>
<dbReference type="Proteomes" id="UP001296104">
    <property type="component" value="Unassembled WGS sequence"/>
</dbReference>
<dbReference type="EMBL" id="CAVMBE010000026">
    <property type="protein sequence ID" value="CAK4018102.1"/>
    <property type="molecule type" value="Genomic_DNA"/>
</dbReference>
<evidence type="ECO:0000256" key="1">
    <source>
        <dbReference type="SAM" id="MobiDB-lite"/>
    </source>
</evidence>
<reference evidence="2" key="1">
    <citation type="submission" date="2023-11" db="EMBL/GenBank/DDBJ databases">
        <authorList>
            <person name="Alioto T."/>
            <person name="Alioto T."/>
            <person name="Gomez Garrido J."/>
        </authorList>
    </citation>
    <scope>NUCLEOTIDE SEQUENCE</scope>
</reference>
<proteinExistence type="predicted"/>